<dbReference type="EMBL" id="CAKOGP040001936">
    <property type="protein sequence ID" value="CAJ1957118.1"/>
    <property type="molecule type" value="Genomic_DNA"/>
</dbReference>
<gene>
    <name evidence="1" type="ORF">CYCCA115_LOCUS16555</name>
</gene>
<evidence type="ECO:0000313" key="2">
    <source>
        <dbReference type="Proteomes" id="UP001295423"/>
    </source>
</evidence>
<comment type="caution">
    <text evidence="1">The sequence shown here is derived from an EMBL/GenBank/DDBJ whole genome shotgun (WGS) entry which is preliminary data.</text>
</comment>
<dbReference type="SUPFAM" id="SSF54637">
    <property type="entry name" value="Thioesterase/thiol ester dehydrase-isomerase"/>
    <property type="match status" value="1"/>
</dbReference>
<dbReference type="PANTHER" id="PTHR12475">
    <property type="match status" value="1"/>
</dbReference>
<dbReference type="Gene3D" id="3.10.129.10">
    <property type="entry name" value="Hotdog Thioesterase"/>
    <property type="match status" value="1"/>
</dbReference>
<dbReference type="Pfam" id="PF13279">
    <property type="entry name" value="4HBT_2"/>
    <property type="match status" value="1"/>
</dbReference>
<organism evidence="1 2">
    <name type="scientific">Cylindrotheca closterium</name>
    <dbReference type="NCBI Taxonomy" id="2856"/>
    <lineage>
        <taxon>Eukaryota</taxon>
        <taxon>Sar</taxon>
        <taxon>Stramenopiles</taxon>
        <taxon>Ochrophyta</taxon>
        <taxon>Bacillariophyta</taxon>
        <taxon>Bacillariophyceae</taxon>
        <taxon>Bacillariophycidae</taxon>
        <taxon>Bacillariales</taxon>
        <taxon>Bacillariaceae</taxon>
        <taxon>Cylindrotheca</taxon>
    </lineage>
</organism>
<dbReference type="PANTHER" id="PTHR12475:SF4">
    <property type="entry name" value="PROTEIN THEM6"/>
    <property type="match status" value="1"/>
</dbReference>
<dbReference type="InterPro" id="IPR029069">
    <property type="entry name" value="HotDog_dom_sf"/>
</dbReference>
<protein>
    <recommendedName>
        <fullName evidence="3">Thioesterase domain-containing protein</fullName>
    </recommendedName>
</protein>
<proteinExistence type="predicted"/>
<keyword evidence="2" id="KW-1185">Reference proteome</keyword>
<evidence type="ECO:0008006" key="3">
    <source>
        <dbReference type="Google" id="ProtNLM"/>
    </source>
</evidence>
<reference evidence="1" key="1">
    <citation type="submission" date="2023-08" db="EMBL/GenBank/DDBJ databases">
        <authorList>
            <person name="Audoor S."/>
            <person name="Bilcke G."/>
        </authorList>
    </citation>
    <scope>NUCLEOTIDE SEQUENCE</scope>
</reference>
<sequence length="177" mass="20336">MLTHTLRIINSVLQGYIKPPVLDKATKTVTIPFRCSLLDIDPYMHMNNSKYLFLAELARWRTFPATGVVHKAMSKEGFFFILAATQVEYQRQITPFEKFVISTSVTMGSDDKWLYYHHHFLQHPDDVKPGNEPMTFAKVKAKSVLKQANGKTIKPSTLVEESELIRDWIVESEDDGM</sequence>
<dbReference type="InterPro" id="IPR051490">
    <property type="entry name" value="THEM6_lcsJ_thioesterase"/>
</dbReference>
<dbReference type="AlphaFoldDB" id="A0AAD2FYA9"/>
<dbReference type="CDD" id="cd00586">
    <property type="entry name" value="4HBT"/>
    <property type="match status" value="1"/>
</dbReference>
<name>A0AAD2FYA9_9STRA</name>
<accession>A0AAD2FYA9</accession>
<dbReference type="Proteomes" id="UP001295423">
    <property type="component" value="Unassembled WGS sequence"/>
</dbReference>
<evidence type="ECO:0000313" key="1">
    <source>
        <dbReference type="EMBL" id="CAJ1957118.1"/>
    </source>
</evidence>